<dbReference type="Gene3D" id="3.90.550.10">
    <property type="entry name" value="Spore Coat Polysaccharide Biosynthesis Protein SpsA, Chain A"/>
    <property type="match status" value="1"/>
</dbReference>
<evidence type="ECO:0000313" key="6">
    <source>
        <dbReference type="Proteomes" id="UP000479756"/>
    </source>
</evidence>
<dbReference type="AlphaFoldDB" id="A0A7C9PL40"/>
<evidence type="ECO:0000256" key="4">
    <source>
        <dbReference type="ARBA" id="ARBA00022679"/>
    </source>
</evidence>
<keyword evidence="3" id="KW-0328">Glycosyltransferase</keyword>
<dbReference type="RefSeq" id="WP_163471657.1">
    <property type="nucleotide sequence ID" value="NZ_JAAGWZ010000001.1"/>
</dbReference>
<evidence type="ECO:0000256" key="1">
    <source>
        <dbReference type="ARBA" id="ARBA00004776"/>
    </source>
</evidence>
<dbReference type="PANTHER" id="PTHR43179">
    <property type="entry name" value="RHAMNOSYLTRANSFERASE WBBL"/>
    <property type="match status" value="1"/>
</dbReference>
<organism evidence="5 6">
    <name type="scientific">Galbitalea soli</name>
    <dbReference type="NCBI Taxonomy" id="1268042"/>
    <lineage>
        <taxon>Bacteria</taxon>
        <taxon>Bacillati</taxon>
        <taxon>Actinomycetota</taxon>
        <taxon>Actinomycetes</taxon>
        <taxon>Micrococcales</taxon>
        <taxon>Microbacteriaceae</taxon>
        <taxon>Galbitalea</taxon>
    </lineage>
</organism>
<comment type="pathway">
    <text evidence="1">Cell wall biogenesis; cell wall polysaccharide biosynthesis.</text>
</comment>
<name>A0A7C9PL40_9MICO</name>
<comment type="similarity">
    <text evidence="2">Belongs to the glycosyltransferase 2 family.</text>
</comment>
<keyword evidence="6" id="KW-1185">Reference proteome</keyword>
<reference evidence="5 6" key="1">
    <citation type="journal article" date="2014" name="Int. J. Syst. Evol. Microbiol.">
        <title>Description of Galbitalea soli gen. nov., sp. nov., and Frondihabitans sucicola sp. nov.</title>
        <authorList>
            <person name="Kim S.J."/>
            <person name="Lim J.M."/>
            <person name="Ahn J.H."/>
            <person name="Weon H.Y."/>
            <person name="Hamada M."/>
            <person name="Suzuki K."/>
            <person name="Ahn T.Y."/>
            <person name="Kwon S.W."/>
        </authorList>
    </citation>
    <scope>NUCLEOTIDE SEQUENCE [LARGE SCALE GENOMIC DNA]</scope>
    <source>
        <strain evidence="5 6">NBRC 108727</strain>
    </source>
</reference>
<dbReference type="InterPro" id="IPR029044">
    <property type="entry name" value="Nucleotide-diphossugar_trans"/>
</dbReference>
<dbReference type="GO" id="GO:0016757">
    <property type="term" value="F:glycosyltransferase activity"/>
    <property type="evidence" value="ECO:0007669"/>
    <property type="project" value="UniProtKB-KW"/>
</dbReference>
<keyword evidence="4 5" id="KW-0808">Transferase</keyword>
<dbReference type="Proteomes" id="UP000479756">
    <property type="component" value="Unassembled WGS sequence"/>
</dbReference>
<gene>
    <name evidence="5" type="ORF">G3T37_01210</name>
</gene>
<evidence type="ECO:0000256" key="3">
    <source>
        <dbReference type="ARBA" id="ARBA00022676"/>
    </source>
</evidence>
<evidence type="ECO:0000256" key="2">
    <source>
        <dbReference type="ARBA" id="ARBA00006739"/>
    </source>
</evidence>
<dbReference type="PANTHER" id="PTHR43179:SF12">
    <property type="entry name" value="GALACTOFURANOSYLTRANSFERASE GLFT2"/>
    <property type="match status" value="1"/>
</dbReference>
<dbReference type="SUPFAM" id="SSF53448">
    <property type="entry name" value="Nucleotide-diphospho-sugar transferases"/>
    <property type="match status" value="1"/>
</dbReference>
<sequence>MPTPESESVSRIAIVVVNYRSHQLIDENFAVPLWPAGQGRVVVVDNFSDALEAAAIRELCGRRGFELVEPGANLGFGAGMNRGVERAIEGGATQLLLVNPDAVIRPDVVAALRRQLDDQPLTMVSPRVVRSDGSTWFGGARVLLDEGVTTTRPGSDSGAPDGWLSGACLALTARLWERIGGFDDDYFLYWEDVDLSWRARAAGGALLVRGDLTVEHAVGGTQDHAGKSPLYVYYNVRNRMVFARKHLTPAQQRAWARTSLRSARRVVLRGGRRALARHPLALGGAMLRGLRDGVRWRPEEGTSL</sequence>
<dbReference type="EMBL" id="JAAGWZ010000001">
    <property type="protein sequence ID" value="NEM89970.1"/>
    <property type="molecule type" value="Genomic_DNA"/>
</dbReference>
<comment type="caution">
    <text evidence="5">The sequence shown here is derived from an EMBL/GenBank/DDBJ whole genome shotgun (WGS) entry which is preliminary data.</text>
</comment>
<evidence type="ECO:0000313" key="5">
    <source>
        <dbReference type="EMBL" id="NEM89970.1"/>
    </source>
</evidence>
<dbReference type="Pfam" id="PF13641">
    <property type="entry name" value="Glyco_tranf_2_3"/>
    <property type="match status" value="1"/>
</dbReference>
<proteinExistence type="inferred from homology"/>
<accession>A0A7C9PL40</accession>
<protein>
    <submittedName>
        <fullName evidence="5">Glycosyltransferase family 2 protein</fullName>
    </submittedName>
</protein>